<evidence type="ECO:0000313" key="2">
    <source>
        <dbReference type="Proteomes" id="UP000030428"/>
    </source>
</evidence>
<dbReference type="SUPFAM" id="SSF56399">
    <property type="entry name" value="ADP-ribosylation"/>
    <property type="match status" value="1"/>
</dbReference>
<dbReference type="Proteomes" id="UP000030428">
    <property type="component" value="Unassembled WGS sequence"/>
</dbReference>
<proteinExistence type="predicted"/>
<protein>
    <submittedName>
        <fullName evidence="1">Uncharacterized protein</fullName>
    </submittedName>
</protein>
<organism evidence="1 2">
    <name type="scientific">Candidatus Thiomargarita nelsonii</name>
    <dbReference type="NCBI Taxonomy" id="1003181"/>
    <lineage>
        <taxon>Bacteria</taxon>
        <taxon>Pseudomonadati</taxon>
        <taxon>Pseudomonadota</taxon>
        <taxon>Gammaproteobacteria</taxon>
        <taxon>Thiotrichales</taxon>
        <taxon>Thiotrichaceae</taxon>
        <taxon>Thiomargarita</taxon>
    </lineage>
</organism>
<keyword evidence="2" id="KW-1185">Reference proteome</keyword>
<sequence length="203" mass="23472">MQEHKEPLGRHDIDKEKINLFKGTHGTCYSNADSIRTSGFRYSNVGLRGGGIYFWGYILDDLETDAKALAIAWWRFAKKKGDYAKAASSRCSVIFADFKVENQDILDFEEQQVREQFIVYSQKIYDRIKGINPNEKISTIYDMFISDVEESLGKIFKMIHVKVQAPKTYKKILPIDLTGQPSCYVIRNLDCIEITKFEENDDE</sequence>
<gene>
    <name evidence="1" type="ORF">PN36_12310</name>
</gene>
<name>A0A0A6P3S3_9GAMM</name>
<reference evidence="1 2" key="1">
    <citation type="journal article" date="2016" name="Front. Microbiol.">
        <title>Single-Cell (Meta-)Genomics of a Dimorphic Candidatus Thiomargarita nelsonii Reveals Genomic Plasticity.</title>
        <authorList>
            <person name="Flood B.E."/>
            <person name="Fliss P."/>
            <person name="Jones D.S."/>
            <person name="Dick G.J."/>
            <person name="Jain S."/>
            <person name="Kaster A.K."/>
            <person name="Winkel M."/>
            <person name="Mussmann M."/>
            <person name="Bailey J."/>
        </authorList>
    </citation>
    <scope>NUCLEOTIDE SEQUENCE [LARGE SCALE GENOMIC DNA]</scope>
    <source>
        <strain evidence="1">Hydrate Ridge</strain>
    </source>
</reference>
<dbReference type="EMBL" id="JSZA02000038">
    <property type="protein sequence ID" value="KHD05515.1"/>
    <property type="molecule type" value="Genomic_DNA"/>
</dbReference>
<evidence type="ECO:0000313" key="1">
    <source>
        <dbReference type="EMBL" id="KHD05515.1"/>
    </source>
</evidence>
<dbReference type="AlphaFoldDB" id="A0A0A6P3S3"/>
<comment type="caution">
    <text evidence="1">The sequence shown here is derived from an EMBL/GenBank/DDBJ whole genome shotgun (WGS) entry which is preliminary data.</text>
</comment>
<accession>A0A0A6P3S3</accession>